<dbReference type="EMBL" id="MCGO01000035">
    <property type="protein sequence ID" value="ORY40544.1"/>
    <property type="molecule type" value="Genomic_DNA"/>
</dbReference>
<feature type="non-terminal residue" evidence="3">
    <location>
        <position position="351"/>
    </location>
</feature>
<evidence type="ECO:0000256" key="1">
    <source>
        <dbReference type="SAM" id="MobiDB-lite"/>
    </source>
</evidence>
<accession>A0A1Y2C0V9</accession>
<comment type="caution">
    <text evidence="3">The sequence shown here is derived from an EMBL/GenBank/DDBJ whole genome shotgun (WGS) entry which is preliminary data.</text>
</comment>
<proteinExistence type="predicted"/>
<feature type="compositionally biased region" description="Gly residues" evidence="1">
    <location>
        <begin position="340"/>
        <end position="351"/>
    </location>
</feature>
<feature type="region of interest" description="Disordered" evidence="1">
    <location>
        <begin position="95"/>
        <end position="117"/>
    </location>
</feature>
<sequence>MSSLLAPTSPSPSALLQTTTSANAQPATTTAVVIDAVPPPQPTTTTSTTTTTTTTQLHLLMPQILHRAIAATNDNDRKRHCHSVNSTTTTKSLSLTVSSSATGTTSSSSDSSSGSSTNTVPIIAGVASFVVLLLIVAFVVWFRKRTSDASRGKRLSAAFADVARGFTIGGRNAGGGGAGGAAVAGGAAGAVVGTGAAGRQSPFIVATGNRAGQQDQPVELRATMPRSVYQLHQQQAQYLAATGAGALSVQQYQDDGGNNYNNASYPQQQTQQPAQSYQQQQQQQVPLNRMSTTNSSSVGSTDLVYDTSLERQVVSDRIAAKKAELNNRLSIYSVESDGNGENGSGGRNRFG</sequence>
<keyword evidence="2" id="KW-0812">Transmembrane</keyword>
<keyword evidence="2" id="KW-0472">Membrane</keyword>
<dbReference type="AlphaFoldDB" id="A0A1Y2C0V9"/>
<keyword evidence="2" id="KW-1133">Transmembrane helix</keyword>
<feature type="compositionally biased region" description="Polar residues" evidence="1">
    <location>
        <begin position="285"/>
        <end position="300"/>
    </location>
</feature>
<gene>
    <name evidence="3" type="ORF">BCR33DRAFT_719494</name>
</gene>
<feature type="compositionally biased region" description="Low complexity" evidence="1">
    <location>
        <begin position="1"/>
        <end position="22"/>
    </location>
</feature>
<name>A0A1Y2C0V9_9FUNG</name>
<feature type="region of interest" description="Disordered" evidence="1">
    <location>
        <begin position="1"/>
        <end position="23"/>
    </location>
</feature>
<protein>
    <submittedName>
        <fullName evidence="3">Uncharacterized protein</fullName>
    </submittedName>
</protein>
<feature type="compositionally biased region" description="Polar residues" evidence="1">
    <location>
        <begin position="252"/>
        <end position="262"/>
    </location>
</feature>
<feature type="compositionally biased region" description="Low complexity" evidence="1">
    <location>
        <begin position="263"/>
        <end position="284"/>
    </location>
</feature>
<feature type="region of interest" description="Disordered" evidence="1">
    <location>
        <begin position="332"/>
        <end position="351"/>
    </location>
</feature>
<keyword evidence="4" id="KW-1185">Reference proteome</keyword>
<evidence type="ECO:0000313" key="3">
    <source>
        <dbReference type="EMBL" id="ORY40544.1"/>
    </source>
</evidence>
<dbReference type="Proteomes" id="UP000193642">
    <property type="component" value="Unassembled WGS sequence"/>
</dbReference>
<feature type="non-terminal residue" evidence="3">
    <location>
        <position position="1"/>
    </location>
</feature>
<dbReference type="OrthoDB" id="10597282at2759"/>
<evidence type="ECO:0000313" key="4">
    <source>
        <dbReference type="Proteomes" id="UP000193642"/>
    </source>
</evidence>
<reference evidence="3 4" key="1">
    <citation type="submission" date="2016-07" db="EMBL/GenBank/DDBJ databases">
        <title>Pervasive Adenine N6-methylation of Active Genes in Fungi.</title>
        <authorList>
            <consortium name="DOE Joint Genome Institute"/>
            <person name="Mondo S.J."/>
            <person name="Dannebaum R.O."/>
            <person name="Kuo R.C."/>
            <person name="Labutti K."/>
            <person name="Haridas S."/>
            <person name="Kuo A."/>
            <person name="Salamov A."/>
            <person name="Ahrendt S.R."/>
            <person name="Lipzen A."/>
            <person name="Sullivan W."/>
            <person name="Andreopoulos W.B."/>
            <person name="Clum A."/>
            <person name="Lindquist E."/>
            <person name="Daum C."/>
            <person name="Ramamoorthy G.K."/>
            <person name="Gryganskyi A."/>
            <person name="Culley D."/>
            <person name="Magnuson J.K."/>
            <person name="James T.Y."/>
            <person name="O'Malley M.A."/>
            <person name="Stajich J.E."/>
            <person name="Spatafora J.W."/>
            <person name="Visel A."/>
            <person name="Grigoriev I.V."/>
        </authorList>
    </citation>
    <scope>NUCLEOTIDE SEQUENCE [LARGE SCALE GENOMIC DNA]</scope>
    <source>
        <strain evidence="3 4">JEL800</strain>
    </source>
</reference>
<organism evidence="3 4">
    <name type="scientific">Rhizoclosmatium globosum</name>
    <dbReference type="NCBI Taxonomy" id="329046"/>
    <lineage>
        <taxon>Eukaryota</taxon>
        <taxon>Fungi</taxon>
        <taxon>Fungi incertae sedis</taxon>
        <taxon>Chytridiomycota</taxon>
        <taxon>Chytridiomycota incertae sedis</taxon>
        <taxon>Chytridiomycetes</taxon>
        <taxon>Chytridiales</taxon>
        <taxon>Chytriomycetaceae</taxon>
        <taxon>Rhizoclosmatium</taxon>
    </lineage>
</organism>
<evidence type="ECO:0000256" key="2">
    <source>
        <dbReference type="SAM" id="Phobius"/>
    </source>
</evidence>
<feature type="transmembrane region" description="Helical" evidence="2">
    <location>
        <begin position="122"/>
        <end position="142"/>
    </location>
</feature>
<feature type="region of interest" description="Disordered" evidence="1">
    <location>
        <begin position="252"/>
        <end position="300"/>
    </location>
</feature>